<accession>A0A2N3VE64</accession>
<evidence type="ECO:0000259" key="1">
    <source>
        <dbReference type="Pfam" id="PF09995"/>
    </source>
</evidence>
<feature type="domain" description="ER-bound oxygenase mpaB/mpaB'/Rubber oxygenase catalytic" evidence="1">
    <location>
        <begin position="22"/>
        <end position="249"/>
    </location>
</feature>
<dbReference type="InterPro" id="IPR018713">
    <property type="entry name" value="MPAB/Lcp_cat_dom"/>
</dbReference>
<dbReference type="RefSeq" id="WP_101465928.1">
    <property type="nucleotide sequence ID" value="NZ_PJMW01000002.1"/>
</dbReference>
<evidence type="ECO:0000313" key="2">
    <source>
        <dbReference type="EMBL" id="PKV79871.1"/>
    </source>
</evidence>
<gene>
    <name evidence="2" type="ORF">ATK86_4286</name>
</gene>
<reference evidence="2 3" key="1">
    <citation type="submission" date="2017-12" db="EMBL/GenBank/DDBJ databases">
        <title>Sequencing the genomes of 1000 Actinobacteria strains.</title>
        <authorList>
            <person name="Klenk H.-P."/>
        </authorList>
    </citation>
    <scope>NUCLEOTIDE SEQUENCE [LARGE SCALE GENOMIC DNA]</scope>
    <source>
        <strain evidence="2 3">DSM 44489</strain>
    </source>
</reference>
<protein>
    <submittedName>
        <fullName evidence="2">Uncharacterized protein (DUF2236 family)</fullName>
    </submittedName>
</protein>
<name>A0A2N3VE64_9NOCA</name>
<dbReference type="OrthoDB" id="3422701at2"/>
<dbReference type="AlphaFoldDB" id="A0A2N3VE64"/>
<dbReference type="Pfam" id="PF09995">
    <property type="entry name" value="MPAB_Lcp_cat"/>
    <property type="match status" value="1"/>
</dbReference>
<sequence>MTILSRSRSQHSEPAPFDIRDYVDGSAAFYGATANVIMQLSLAPVGHGVAESTVHSGSIMKHPVKRTRTTLTYLSVALMGTDADREAFRTAVNGAHRHVHSTADSPVKYNAFDKNLQLWVAACLYWGSVDVMHRLYGPIDDDIADTFYDYAHYLGTTLQVPREMWPADRAAFDAYWSEHLRHTSVDATVKAYFDALLDLKMVSPPLRLPFARFHRWFTTGLLPQHLRDELGLSWSPADERKLNRLMRTTGTVTSHLPRPVRNFPFNVTLIDMRRRQRRGKPLI</sequence>
<organism evidence="2 3">
    <name type="scientific">Nocardia fluminea</name>
    <dbReference type="NCBI Taxonomy" id="134984"/>
    <lineage>
        <taxon>Bacteria</taxon>
        <taxon>Bacillati</taxon>
        <taxon>Actinomycetota</taxon>
        <taxon>Actinomycetes</taxon>
        <taxon>Mycobacteriales</taxon>
        <taxon>Nocardiaceae</taxon>
        <taxon>Nocardia</taxon>
    </lineage>
</organism>
<keyword evidence="3" id="KW-1185">Reference proteome</keyword>
<comment type="caution">
    <text evidence="2">The sequence shown here is derived from an EMBL/GenBank/DDBJ whole genome shotgun (WGS) entry which is preliminary data.</text>
</comment>
<dbReference type="PANTHER" id="PTHR36151:SF3">
    <property type="entry name" value="ER-BOUND OXYGENASE MPAB_MPAB'_RUBBER OXYGENASE CATALYTIC DOMAIN-CONTAINING PROTEIN"/>
    <property type="match status" value="1"/>
</dbReference>
<proteinExistence type="predicted"/>
<dbReference type="PANTHER" id="PTHR36151">
    <property type="entry name" value="BLR2777 PROTEIN"/>
    <property type="match status" value="1"/>
</dbReference>
<dbReference type="Proteomes" id="UP000233766">
    <property type="component" value="Unassembled WGS sequence"/>
</dbReference>
<dbReference type="GO" id="GO:0016491">
    <property type="term" value="F:oxidoreductase activity"/>
    <property type="evidence" value="ECO:0007669"/>
    <property type="project" value="InterPro"/>
</dbReference>
<dbReference type="EMBL" id="PJMW01000002">
    <property type="protein sequence ID" value="PKV79871.1"/>
    <property type="molecule type" value="Genomic_DNA"/>
</dbReference>
<evidence type="ECO:0000313" key="3">
    <source>
        <dbReference type="Proteomes" id="UP000233766"/>
    </source>
</evidence>